<feature type="domain" description="Methyltransferase" evidence="1">
    <location>
        <begin position="87"/>
        <end position="300"/>
    </location>
</feature>
<evidence type="ECO:0000313" key="3">
    <source>
        <dbReference type="Proteomes" id="UP001374579"/>
    </source>
</evidence>
<sequence>MARRSGMFWVCALLATVGGIYLIKHFTMYPDTGDEISWKAPPDDTKEEGTRNAVPLLAPREQPMANAVPLLQTKEQPMESAVPLLQTKEQQMESAKNLRWLVEKRPVDYKCGKKVRLPNYRSTDSWTYCADPAFLPTKPCLVYSFGVNWDFSFEDAMEKAGCEVMSYDPSMDTVAHRHSPSVMFQPVGLGHRDSDIFVPHKNNQVKKPTQWQIRTLKTLVEQNKHSERTIDILKFDIETYEWNVTRNMIDSGVLSQVKQLLLEWHIFPHLPRREQFLQLATVIQDLDKIGFRHFYKFAHGVNPNWEHFNLQSDMGYVNTNFTKKEKKK</sequence>
<evidence type="ECO:0000313" key="2">
    <source>
        <dbReference type="EMBL" id="KAK7088692.1"/>
    </source>
</evidence>
<dbReference type="EMBL" id="JBAMIC010004070">
    <property type="protein sequence ID" value="KAK7088692.1"/>
    <property type="molecule type" value="Genomic_DNA"/>
</dbReference>
<keyword evidence="3" id="KW-1185">Reference proteome</keyword>
<protein>
    <recommendedName>
        <fullName evidence="1">Methyltransferase domain-containing protein</fullName>
    </recommendedName>
</protein>
<gene>
    <name evidence="2" type="ORF">V1264_022583</name>
</gene>
<reference evidence="2 3" key="1">
    <citation type="submission" date="2024-02" db="EMBL/GenBank/DDBJ databases">
        <title>Chromosome-scale genome assembly of the rough periwinkle Littorina saxatilis.</title>
        <authorList>
            <person name="De Jode A."/>
            <person name="Faria R."/>
            <person name="Formenti G."/>
            <person name="Sims Y."/>
            <person name="Smith T.P."/>
            <person name="Tracey A."/>
            <person name="Wood J.M.D."/>
            <person name="Zagrodzka Z.B."/>
            <person name="Johannesson K."/>
            <person name="Butlin R.K."/>
            <person name="Leder E.H."/>
        </authorList>
    </citation>
    <scope>NUCLEOTIDE SEQUENCE [LARGE SCALE GENOMIC DNA]</scope>
    <source>
        <strain evidence="2">Snail1</strain>
        <tissue evidence="2">Muscle</tissue>
    </source>
</reference>
<dbReference type="InterPro" id="IPR025714">
    <property type="entry name" value="Methyltranfer_dom"/>
</dbReference>
<accession>A0AAN9AKS5</accession>
<comment type="caution">
    <text evidence="2">The sequence shown here is derived from an EMBL/GenBank/DDBJ whole genome shotgun (WGS) entry which is preliminary data.</text>
</comment>
<name>A0AAN9AKS5_9CAEN</name>
<organism evidence="2 3">
    <name type="scientific">Littorina saxatilis</name>
    <dbReference type="NCBI Taxonomy" id="31220"/>
    <lineage>
        <taxon>Eukaryota</taxon>
        <taxon>Metazoa</taxon>
        <taxon>Spiralia</taxon>
        <taxon>Lophotrochozoa</taxon>
        <taxon>Mollusca</taxon>
        <taxon>Gastropoda</taxon>
        <taxon>Caenogastropoda</taxon>
        <taxon>Littorinimorpha</taxon>
        <taxon>Littorinoidea</taxon>
        <taxon>Littorinidae</taxon>
        <taxon>Littorina</taxon>
    </lineage>
</organism>
<dbReference type="Proteomes" id="UP001374579">
    <property type="component" value="Unassembled WGS sequence"/>
</dbReference>
<dbReference type="InterPro" id="IPR026913">
    <property type="entry name" value="METTL24"/>
</dbReference>
<dbReference type="AlphaFoldDB" id="A0AAN9AKS5"/>
<dbReference type="PANTHER" id="PTHR32026">
    <property type="entry name" value="METHYLTRANSFERASE-LIKE PROTEIN 24"/>
    <property type="match status" value="1"/>
</dbReference>
<evidence type="ECO:0000259" key="1">
    <source>
        <dbReference type="Pfam" id="PF13383"/>
    </source>
</evidence>
<dbReference type="PANTHER" id="PTHR32026:SF10">
    <property type="entry name" value="METHYLTRANSFERASE-LIKE PROTEIN 24-RELATED"/>
    <property type="match status" value="1"/>
</dbReference>
<proteinExistence type="predicted"/>
<dbReference type="Pfam" id="PF13383">
    <property type="entry name" value="Methyltransf_22"/>
    <property type="match status" value="1"/>
</dbReference>